<dbReference type="CDD" id="cd16936">
    <property type="entry name" value="HATPase_RsbW-like"/>
    <property type="match status" value="1"/>
</dbReference>
<comment type="caution">
    <text evidence="3">The sequence shown here is derived from an EMBL/GenBank/DDBJ whole genome shotgun (WGS) entry which is preliminary data.</text>
</comment>
<keyword evidence="1" id="KW-0418">Kinase</keyword>
<protein>
    <submittedName>
        <fullName evidence="3">ATP-binding protein</fullName>
    </submittedName>
</protein>
<evidence type="ECO:0000313" key="4">
    <source>
        <dbReference type="Proteomes" id="UP000715441"/>
    </source>
</evidence>
<dbReference type="Pfam" id="PF13581">
    <property type="entry name" value="HATPase_c_2"/>
    <property type="match status" value="1"/>
</dbReference>
<keyword evidence="4" id="KW-1185">Reference proteome</keyword>
<keyword evidence="1" id="KW-0808">Transferase</keyword>
<evidence type="ECO:0000259" key="2">
    <source>
        <dbReference type="Pfam" id="PF13581"/>
    </source>
</evidence>
<sequence>MGGDVHGGPRRAQRLRLAPTNRAATEARTFVRRALGSCPVSDGLIADVVLAASELVTNAVEHGDGGVVVELLVDDARMRLRVADEATSPPVLRGMDPLSARGRGLALIHAIASAWGHEVTDGGKWVWAEFDLRR</sequence>
<reference evidence="3 4" key="1">
    <citation type="submission" date="2020-04" db="EMBL/GenBank/DDBJ databases">
        <title>Novel species.</title>
        <authorList>
            <person name="Teo W.F.A."/>
            <person name="Lipun K."/>
            <person name="Srisuk N."/>
            <person name="Duangmal K."/>
        </authorList>
    </citation>
    <scope>NUCLEOTIDE SEQUENCE [LARGE SCALE GENOMIC DNA]</scope>
    <source>
        <strain evidence="3 4">K13G38</strain>
    </source>
</reference>
<evidence type="ECO:0000256" key="1">
    <source>
        <dbReference type="ARBA" id="ARBA00022527"/>
    </source>
</evidence>
<dbReference type="EMBL" id="JAAXLS010000002">
    <property type="protein sequence ID" value="NKQ52089.1"/>
    <property type="molecule type" value="Genomic_DNA"/>
</dbReference>
<evidence type="ECO:0000313" key="3">
    <source>
        <dbReference type="EMBL" id="NKQ52089.1"/>
    </source>
</evidence>
<organism evidence="3 4">
    <name type="scientific">Amycolatopsis acididurans</name>
    <dbReference type="NCBI Taxonomy" id="2724524"/>
    <lineage>
        <taxon>Bacteria</taxon>
        <taxon>Bacillati</taxon>
        <taxon>Actinomycetota</taxon>
        <taxon>Actinomycetes</taxon>
        <taxon>Pseudonocardiales</taxon>
        <taxon>Pseudonocardiaceae</taxon>
        <taxon>Amycolatopsis</taxon>
    </lineage>
</organism>
<dbReference type="GO" id="GO:0005524">
    <property type="term" value="F:ATP binding"/>
    <property type="evidence" value="ECO:0007669"/>
    <property type="project" value="UniProtKB-KW"/>
</dbReference>
<accession>A0ABX1IZE2</accession>
<keyword evidence="3" id="KW-0067">ATP-binding</keyword>
<dbReference type="RefSeq" id="WP_168511638.1">
    <property type="nucleotide sequence ID" value="NZ_JAAXLS010000002.1"/>
</dbReference>
<dbReference type="Gene3D" id="3.30.565.10">
    <property type="entry name" value="Histidine kinase-like ATPase, C-terminal domain"/>
    <property type="match status" value="1"/>
</dbReference>
<keyword evidence="3" id="KW-0547">Nucleotide-binding</keyword>
<dbReference type="SUPFAM" id="SSF55874">
    <property type="entry name" value="ATPase domain of HSP90 chaperone/DNA topoisomerase II/histidine kinase"/>
    <property type="match status" value="1"/>
</dbReference>
<dbReference type="InterPro" id="IPR003594">
    <property type="entry name" value="HATPase_dom"/>
</dbReference>
<gene>
    <name evidence="3" type="ORF">HFP15_04255</name>
</gene>
<dbReference type="Proteomes" id="UP000715441">
    <property type="component" value="Unassembled WGS sequence"/>
</dbReference>
<dbReference type="PANTHER" id="PTHR35526:SF3">
    <property type="entry name" value="ANTI-SIGMA-F FACTOR RSBW"/>
    <property type="match status" value="1"/>
</dbReference>
<proteinExistence type="predicted"/>
<dbReference type="PANTHER" id="PTHR35526">
    <property type="entry name" value="ANTI-SIGMA-F FACTOR RSBW-RELATED"/>
    <property type="match status" value="1"/>
</dbReference>
<name>A0ABX1IZE2_9PSEU</name>
<dbReference type="InterPro" id="IPR036890">
    <property type="entry name" value="HATPase_C_sf"/>
</dbReference>
<dbReference type="InterPro" id="IPR050267">
    <property type="entry name" value="Anti-sigma-factor_SerPK"/>
</dbReference>
<keyword evidence="1" id="KW-0723">Serine/threonine-protein kinase</keyword>
<feature type="domain" description="Histidine kinase/HSP90-like ATPase" evidence="2">
    <location>
        <begin position="20"/>
        <end position="128"/>
    </location>
</feature>